<dbReference type="Gene3D" id="2.160.20.10">
    <property type="entry name" value="Single-stranded right-handed beta-helix, Pectin lyase-like"/>
    <property type="match status" value="1"/>
</dbReference>
<dbReference type="InterPro" id="IPR024983">
    <property type="entry name" value="CHAT_dom"/>
</dbReference>
<accession>A0A928ZXH4</accession>
<name>A0A928ZXH4_LEPEC</name>
<keyword evidence="4" id="KW-1185">Reference proteome</keyword>
<dbReference type="Pfam" id="PF12770">
    <property type="entry name" value="CHAT"/>
    <property type="match status" value="1"/>
</dbReference>
<evidence type="ECO:0000259" key="2">
    <source>
        <dbReference type="SMART" id="SM00912"/>
    </source>
</evidence>
<dbReference type="InterPro" id="IPR011050">
    <property type="entry name" value="Pectin_lyase_fold/virulence"/>
</dbReference>
<dbReference type="SUPFAM" id="SSF51120">
    <property type="entry name" value="beta-Roll"/>
    <property type="match status" value="1"/>
</dbReference>
<feature type="domain" description="Filamentous haemagglutinin FhaB/tRNA nuclease CdiA-like TPS" evidence="2">
    <location>
        <begin position="36"/>
        <end position="146"/>
    </location>
</feature>
<proteinExistence type="predicted"/>
<comment type="caution">
    <text evidence="3">The sequence shown here is derived from an EMBL/GenBank/DDBJ whole genome shotgun (WGS) entry which is preliminary data.</text>
</comment>
<dbReference type="PRINTS" id="PR00313">
    <property type="entry name" value="CABNDNGRPT"/>
</dbReference>
<keyword evidence="1" id="KW-0472">Membrane</keyword>
<evidence type="ECO:0000313" key="3">
    <source>
        <dbReference type="EMBL" id="MBE9069256.1"/>
    </source>
</evidence>
<dbReference type="NCBIfam" id="TIGR01901">
    <property type="entry name" value="adhes_NPXG"/>
    <property type="match status" value="1"/>
</dbReference>
<reference evidence="3" key="1">
    <citation type="submission" date="2020-10" db="EMBL/GenBank/DDBJ databases">
        <authorList>
            <person name="Castelo-Branco R."/>
            <person name="Eusebio N."/>
            <person name="Adriana R."/>
            <person name="Vieira A."/>
            <person name="Brugerolle De Fraissinette N."/>
            <person name="Rezende De Castro R."/>
            <person name="Schneider M.P."/>
            <person name="Vasconcelos V."/>
            <person name="Leao P.N."/>
        </authorList>
    </citation>
    <scope>NUCLEOTIDE SEQUENCE</scope>
    <source>
        <strain evidence="3">LEGE 11479</strain>
    </source>
</reference>
<dbReference type="Pfam" id="PF05860">
    <property type="entry name" value="TPS"/>
    <property type="match status" value="1"/>
</dbReference>
<dbReference type="EMBL" id="JADEXP010000253">
    <property type="protein sequence ID" value="MBE9069256.1"/>
    <property type="molecule type" value="Genomic_DNA"/>
</dbReference>
<keyword evidence="1" id="KW-0812">Transmembrane</keyword>
<evidence type="ECO:0000313" key="4">
    <source>
        <dbReference type="Proteomes" id="UP000615026"/>
    </source>
</evidence>
<dbReference type="SMART" id="SM00912">
    <property type="entry name" value="Haemagg_act"/>
    <property type="match status" value="1"/>
</dbReference>
<dbReference type="InterPro" id="IPR011049">
    <property type="entry name" value="Serralysin-like_metalloprot_C"/>
</dbReference>
<dbReference type="InterPro" id="IPR008638">
    <property type="entry name" value="FhaB/CdiA-like_TPS"/>
</dbReference>
<dbReference type="Proteomes" id="UP000615026">
    <property type="component" value="Unassembled WGS sequence"/>
</dbReference>
<gene>
    <name evidence="3" type="ORF">IQ260_21675</name>
</gene>
<keyword evidence="1" id="KW-1133">Transmembrane helix</keyword>
<dbReference type="Gene3D" id="2.160.20.160">
    <property type="match status" value="1"/>
</dbReference>
<dbReference type="InterPro" id="IPR012334">
    <property type="entry name" value="Pectin_lyas_fold"/>
</dbReference>
<sequence length="1737" mass="180792">MGHPGGKRLNHYGLPIAGGLGIFTLAMAPAWAQIVPIGTTSITTDGAQIQITGGVSSTDGENLFHQFETFNVETMETATFMAPASVENILGRVNGGQLSTIDGGLAVSNSANLWLLNPAGIFFGPNAHLNLQGDFTAATADAVGFNQGWFIEGIEDTDYQALVAAPHSLAFISSPAPLINLGNLHVAAGQNLRLLGGSVDNTGTLSAPAGSITVAALSNTNRVNLSQTGQLLTLEIEPWTEDVPSLTHLPTLLTGRSVDSADTLTIATDGTPQLTQAGVTTAPDIGQASISGTVNSAGENGGHILILGEQISLVDATLNADGIYQGGQIHIGGDYQGAGSWPNAIHTQVNQNTELRANALHQGNGGQIIVWADQSTDFGGNAQVQGGAQGGNGGFIEISGKSNLDFNGQFSLGAPQGESGTILFDPDTIRIVSGGTAADTATESTLFPVVSATDRDLGILTLHAATLESWSGDDNIIFQANLNINIDLGGNNDLTFQPGTGSITFVADANNNNTGTFSMTGAGDQINTSGRNISISGPLITLESINTQSATGAGNLSLTAPFLTTVEGSLNAGNITIKSNELNLNGGNASVSGSALVITPDNPATEINLGPTTNTLFELDLLGTDILALQDGFTTITIGRSDGTSDVTLYDSITDTGATPFRDPVTLLGANRLRGPDQLTHWTITDENQGNLNSLFSNGLRFENTHSIVVGNGSNDLIQGDMGNDTFIFSGIDTGTLKGIGFAGIQNIYGGAGDDRFIFENGAVMSGLIDGGSGADTLQGSSGTDAIAITANNTGTLSNVTFTDIENIEGSAGNDIFLFNDGASLTGTLSGGEGLDAVDYNNYATAITVDLQTRRGSTMGAFNTVETFVGSNHDDTFRLSENNFVRSINGGAGNDTFLGDTVDSIWNLTAVNTGNGPGITSFENIENLTAGDQLDQVNFLASDARFTGNLEGGEGPLILNGDSIGIGTAITGTDELILQPASAHQNIQLGGADLTPDLTQTLTISTAELSNIDDGFTAITIGHPEGSGTITLGADVTLPAPTTLQSPNSDGTINTQGFDLAASEIILSAAQDILTANLSAPNGISLSSSHGAINTQNVVTNGGRVAVDAGTTLTTQQIDTAGTAGTGGNVILKAPDTIQVQTIRAEGAGGSIAIATEDFFRATDSFISLDGHIASISTAALNGTGTITINHGGNSSTAFEVGDGTLLGSEAVITTGAFQIPSGSSFLNSHTLGNISILTQDLNIPVAAIPQVIAASTAVPAAAIPSAVTPAAAIPSASINSPVTVDFSSPRIESDPATIEELTFSLSSDDSNKALFNRLENSYSEQFKSHLNLYGRVSVSPTNLATAQQTLGNVEALMGIKPGVLYIYFLPPTAKDTALPDSSGLTPEDELGLLLLTPDGQTVRRKVKGVTRGEVMAVTEDFYAQITNPISGASQYLPPAQQLYSWLIAPIEDQLHQQNIQSLALAMDTGLRTLPAAALHNGEEFLIERYSLGVIPSFSLTDFNPENFLYTQLETTQLLAMGASQFPSQQVLPAVPEELNSITKTFHDSEVFLNENFTLDNLQTQVARNKFGIVHLASHGIFEPGEPSHSYIQLWDQPLKLDQVHTLGLQAADIALMVLSACNTALGDREAEYGFAGLAVNAGVQTSVASLWPISDEGTLGLMTYFYKHLQQQPVRAVALRQAQLAMLQGDLQFADGTLYGLDDAALAHFPDLEHHGRWNFEHPFYWSTYTLVGSPW</sequence>
<feature type="transmembrane region" description="Helical" evidence="1">
    <location>
        <begin position="12"/>
        <end position="32"/>
    </location>
</feature>
<dbReference type="SUPFAM" id="SSF51126">
    <property type="entry name" value="Pectin lyase-like"/>
    <property type="match status" value="1"/>
</dbReference>
<protein>
    <submittedName>
        <fullName evidence="3">CHAT domain-containing protein</fullName>
    </submittedName>
</protein>
<dbReference type="RefSeq" id="WP_193995169.1">
    <property type="nucleotide sequence ID" value="NZ_JADEXP010000253.1"/>
</dbReference>
<organism evidence="3 4">
    <name type="scientific">Leptolyngbya cf. ectocarpi LEGE 11479</name>
    <dbReference type="NCBI Taxonomy" id="1828722"/>
    <lineage>
        <taxon>Bacteria</taxon>
        <taxon>Bacillati</taxon>
        <taxon>Cyanobacteriota</taxon>
        <taxon>Cyanophyceae</taxon>
        <taxon>Leptolyngbyales</taxon>
        <taxon>Leptolyngbyaceae</taxon>
        <taxon>Leptolyngbya group</taxon>
        <taxon>Leptolyngbya</taxon>
    </lineage>
</organism>
<evidence type="ECO:0000256" key="1">
    <source>
        <dbReference type="SAM" id="Phobius"/>
    </source>
</evidence>